<evidence type="ECO:0000256" key="1">
    <source>
        <dbReference type="SAM" id="MobiDB-lite"/>
    </source>
</evidence>
<gene>
    <name evidence="2" type="ORF">HMPREF0201_01835</name>
</gene>
<reference evidence="2 3" key="1">
    <citation type="submission" date="2013-04" db="EMBL/GenBank/DDBJ databases">
        <authorList>
            <person name="Weinstock G."/>
            <person name="Sodergren E."/>
            <person name="Lobos E.A."/>
            <person name="Fulton L."/>
            <person name="Fulton R."/>
            <person name="Courtney L."/>
            <person name="Fronick C."/>
            <person name="O'Laughlin M."/>
            <person name="Godfrey J."/>
            <person name="Wilson R.M."/>
            <person name="Miner T."/>
            <person name="Farmer C."/>
            <person name="Delehaunty K."/>
            <person name="Cordes M."/>
            <person name="Minx P."/>
            <person name="Tomlinson C."/>
            <person name="Chen J."/>
            <person name="Wollam A."/>
            <person name="Pepin K.H."/>
            <person name="Palsikar V.B."/>
            <person name="Zhang X."/>
            <person name="Suruliraj S."/>
            <person name="Perna N.T."/>
            <person name="Plunkett G."/>
            <person name="Warren W."/>
            <person name="Mitreva M."/>
            <person name="Mardis E.R."/>
            <person name="Wilson R.K."/>
        </authorList>
    </citation>
    <scope>NUCLEOTIDE SEQUENCE [LARGE SCALE GENOMIC DNA]</scope>
    <source>
        <strain evidence="2 3">DSM 4568</strain>
    </source>
</reference>
<protein>
    <submittedName>
        <fullName evidence="2">Uncharacterized protein</fullName>
    </submittedName>
</protein>
<dbReference type="HOGENOM" id="CLU_2877552_0_0_6"/>
<comment type="caution">
    <text evidence="2">The sequence shown here is derived from an EMBL/GenBank/DDBJ whole genome shotgun (WGS) entry which is preliminary data.</text>
</comment>
<feature type="compositionally biased region" description="Low complexity" evidence="1">
    <location>
        <begin position="14"/>
        <end position="24"/>
    </location>
</feature>
<accession>S3IZC5</accession>
<name>S3IZC5_9ENTR</name>
<evidence type="ECO:0000313" key="2">
    <source>
        <dbReference type="EMBL" id="EPF17851.1"/>
    </source>
</evidence>
<proteinExistence type="predicted"/>
<organism evidence="2 3">
    <name type="scientific">Cedecea davisae DSM 4568</name>
    <dbReference type="NCBI Taxonomy" id="566551"/>
    <lineage>
        <taxon>Bacteria</taxon>
        <taxon>Pseudomonadati</taxon>
        <taxon>Pseudomonadota</taxon>
        <taxon>Gammaproteobacteria</taxon>
        <taxon>Enterobacterales</taxon>
        <taxon>Enterobacteriaceae</taxon>
        <taxon>Cedecea</taxon>
    </lineage>
</organism>
<dbReference type="EMBL" id="ATDT01000010">
    <property type="protein sequence ID" value="EPF17851.1"/>
    <property type="molecule type" value="Genomic_DNA"/>
</dbReference>
<feature type="region of interest" description="Disordered" evidence="1">
    <location>
        <begin position="1"/>
        <end position="24"/>
    </location>
</feature>
<dbReference type="AlphaFoldDB" id="S3IZC5"/>
<evidence type="ECO:0000313" key="3">
    <source>
        <dbReference type="Proteomes" id="UP000014585"/>
    </source>
</evidence>
<dbReference type="PATRIC" id="fig|566551.4.peg.1691"/>
<sequence length="63" mass="6504">MALVQAETDRVQAEQEPAVEAQGAEPVVEQVAAALAEAPEEEVLAAVEQAVAVQPLPTAPEIT</sequence>
<dbReference type="STRING" id="566551.HMPREF0201_01835"/>
<dbReference type="Proteomes" id="UP000014585">
    <property type="component" value="Unassembled WGS sequence"/>
</dbReference>